<keyword evidence="2" id="KW-1185">Reference proteome</keyword>
<dbReference type="EMBL" id="PVMZ01000043">
    <property type="protein sequence ID" value="PRX06657.1"/>
    <property type="molecule type" value="Genomic_DNA"/>
</dbReference>
<sequence length="78" mass="8132">MEKLNTENLVDGYTEYTSAEELELMDAGANAPAFSPAVSPLVPILIRASIIAASSSTRCAESIARATGGVSKTIKEVC</sequence>
<proteinExistence type="predicted"/>
<comment type="caution">
    <text evidence="1">The sequence shown here is derived from an EMBL/GenBank/DDBJ whole genome shotgun (WGS) entry which is preliminary data.</text>
</comment>
<dbReference type="InterPro" id="IPR049906">
    <property type="entry name" value="LxmA-like_leader"/>
</dbReference>
<accession>A0A2T0JG91</accession>
<dbReference type="OrthoDB" id="4240095at2"/>
<evidence type="ECO:0000313" key="1">
    <source>
        <dbReference type="EMBL" id="PRX06657.1"/>
    </source>
</evidence>
<dbReference type="AlphaFoldDB" id="A0A2T0JG91"/>
<name>A0A2T0JG91_9ACTN</name>
<protein>
    <submittedName>
        <fullName evidence="1">Uncharacterized protein</fullName>
    </submittedName>
</protein>
<reference evidence="1 2" key="1">
    <citation type="submission" date="2018-03" db="EMBL/GenBank/DDBJ databases">
        <title>Genomic Encyclopedia of Archaeal and Bacterial Type Strains, Phase II (KMG-II): from individual species to whole genera.</title>
        <authorList>
            <person name="Goeker M."/>
        </authorList>
    </citation>
    <scope>NUCLEOTIDE SEQUENCE [LARGE SCALE GENOMIC DNA]</scope>
    <source>
        <strain evidence="1 2">DSM 43146</strain>
    </source>
</reference>
<gene>
    <name evidence="1" type="ORF">CLV67_14336</name>
</gene>
<dbReference type="RefSeq" id="WP_106331021.1">
    <property type="nucleotide sequence ID" value="NZ_BOMO01000185.1"/>
</dbReference>
<organism evidence="1 2">
    <name type="scientific">Actinoplanes italicus</name>
    <dbReference type="NCBI Taxonomy" id="113567"/>
    <lineage>
        <taxon>Bacteria</taxon>
        <taxon>Bacillati</taxon>
        <taxon>Actinomycetota</taxon>
        <taxon>Actinomycetes</taxon>
        <taxon>Micromonosporales</taxon>
        <taxon>Micromonosporaceae</taxon>
        <taxon>Actinoplanes</taxon>
    </lineage>
</organism>
<evidence type="ECO:0000313" key="2">
    <source>
        <dbReference type="Proteomes" id="UP000239415"/>
    </source>
</evidence>
<dbReference type="Proteomes" id="UP000239415">
    <property type="component" value="Unassembled WGS sequence"/>
</dbReference>
<dbReference type="NCBIfam" id="NF038146">
    <property type="entry name" value="LxmA_leader"/>
    <property type="match status" value="1"/>
</dbReference>